<dbReference type="RefSeq" id="WP_229954767.1">
    <property type="nucleotide sequence ID" value="NZ_BAAAEM010000002.1"/>
</dbReference>
<protein>
    <recommendedName>
        <fullName evidence="1">SnoaL-like domain-containing protein</fullName>
    </recommendedName>
</protein>
<dbReference type="InterPro" id="IPR032710">
    <property type="entry name" value="NTF2-like_dom_sf"/>
</dbReference>
<proteinExistence type="predicted"/>
<feature type="domain" description="SnoaL-like" evidence="1">
    <location>
        <begin position="22"/>
        <end position="117"/>
    </location>
</feature>
<sequence>MNASEENVALLANLPDPTSPEIEQVRENFAEDFKWHYFNEGLPDLNKTYHGFDGWMQFFKDLAGKTGGTFGVNMKHVYPIGTELVVVHALPSMTIDGMSLETDAAVVWRIVDGKIAEAWDIPGLNSAIRAK</sequence>
<dbReference type="EMBL" id="BAAAEM010000002">
    <property type="protein sequence ID" value="GAA0477359.1"/>
    <property type="molecule type" value="Genomic_DNA"/>
</dbReference>
<dbReference type="SUPFAM" id="SSF54427">
    <property type="entry name" value="NTF2-like"/>
    <property type="match status" value="1"/>
</dbReference>
<dbReference type="Pfam" id="PF12680">
    <property type="entry name" value="SnoaL_2"/>
    <property type="match status" value="1"/>
</dbReference>
<gene>
    <name evidence="2" type="ORF">GCM10009096_19060</name>
</gene>
<name>A0ABP3KHD6_9SPHN</name>
<dbReference type="InterPro" id="IPR037401">
    <property type="entry name" value="SnoaL-like"/>
</dbReference>
<accession>A0ABP3KHD6</accession>
<organism evidence="2 3">
    <name type="scientific">Parasphingorhabdus litoris</name>
    <dbReference type="NCBI Taxonomy" id="394733"/>
    <lineage>
        <taxon>Bacteria</taxon>
        <taxon>Pseudomonadati</taxon>
        <taxon>Pseudomonadota</taxon>
        <taxon>Alphaproteobacteria</taxon>
        <taxon>Sphingomonadales</taxon>
        <taxon>Sphingomonadaceae</taxon>
        <taxon>Parasphingorhabdus</taxon>
    </lineage>
</organism>
<keyword evidence="3" id="KW-1185">Reference proteome</keyword>
<evidence type="ECO:0000313" key="3">
    <source>
        <dbReference type="Proteomes" id="UP001500713"/>
    </source>
</evidence>
<evidence type="ECO:0000259" key="1">
    <source>
        <dbReference type="Pfam" id="PF12680"/>
    </source>
</evidence>
<comment type="caution">
    <text evidence="2">The sequence shown here is derived from an EMBL/GenBank/DDBJ whole genome shotgun (WGS) entry which is preliminary data.</text>
</comment>
<dbReference type="Proteomes" id="UP001500713">
    <property type="component" value="Unassembled WGS sequence"/>
</dbReference>
<dbReference type="Gene3D" id="3.10.450.50">
    <property type="match status" value="1"/>
</dbReference>
<evidence type="ECO:0000313" key="2">
    <source>
        <dbReference type="EMBL" id="GAA0477359.1"/>
    </source>
</evidence>
<reference evidence="3" key="1">
    <citation type="journal article" date="2019" name="Int. J. Syst. Evol. Microbiol.">
        <title>The Global Catalogue of Microorganisms (GCM) 10K type strain sequencing project: providing services to taxonomists for standard genome sequencing and annotation.</title>
        <authorList>
            <consortium name="The Broad Institute Genomics Platform"/>
            <consortium name="The Broad Institute Genome Sequencing Center for Infectious Disease"/>
            <person name="Wu L."/>
            <person name="Ma J."/>
        </authorList>
    </citation>
    <scope>NUCLEOTIDE SEQUENCE [LARGE SCALE GENOMIC DNA]</scope>
    <source>
        <strain evidence="3">JCM 14162</strain>
    </source>
</reference>